<reference evidence="2 3" key="1">
    <citation type="submission" date="2018-01" db="EMBL/GenBank/DDBJ databases">
        <title>The draft genome sequence of Cohaesibacter sp. H1304.</title>
        <authorList>
            <person name="Wang N.-N."/>
            <person name="Du Z.-J."/>
        </authorList>
    </citation>
    <scope>NUCLEOTIDE SEQUENCE [LARGE SCALE GENOMIC DNA]</scope>
    <source>
        <strain evidence="2 3">H1304</strain>
    </source>
</reference>
<name>A0A2N5XSQ3_9HYPH</name>
<feature type="chain" id="PRO_5014957086" description="SH3b domain-containing protein" evidence="1">
    <location>
        <begin position="26"/>
        <end position="240"/>
    </location>
</feature>
<gene>
    <name evidence="2" type="ORF">C0081_09520</name>
</gene>
<dbReference type="EMBL" id="PKUQ01000016">
    <property type="protein sequence ID" value="PLW77543.1"/>
    <property type="molecule type" value="Genomic_DNA"/>
</dbReference>
<dbReference type="Pfam" id="PF06347">
    <property type="entry name" value="SH3_4"/>
    <property type="match status" value="1"/>
</dbReference>
<proteinExistence type="predicted"/>
<dbReference type="RefSeq" id="WP_101533560.1">
    <property type="nucleotide sequence ID" value="NZ_PKUQ01000016.1"/>
</dbReference>
<accession>A0A2N5XSQ3</accession>
<dbReference type="AlphaFoldDB" id="A0A2N5XSQ3"/>
<dbReference type="OrthoDB" id="7846699at2"/>
<evidence type="ECO:0000313" key="2">
    <source>
        <dbReference type="EMBL" id="PLW77543.1"/>
    </source>
</evidence>
<protein>
    <recommendedName>
        <fullName evidence="4">SH3b domain-containing protein</fullName>
    </recommendedName>
</protein>
<keyword evidence="3" id="KW-1185">Reference proteome</keyword>
<organism evidence="2 3">
    <name type="scientific">Cohaesibacter celericrescens</name>
    <dbReference type="NCBI Taxonomy" id="2067669"/>
    <lineage>
        <taxon>Bacteria</taxon>
        <taxon>Pseudomonadati</taxon>
        <taxon>Pseudomonadota</taxon>
        <taxon>Alphaproteobacteria</taxon>
        <taxon>Hyphomicrobiales</taxon>
        <taxon>Cohaesibacteraceae</taxon>
    </lineage>
</organism>
<evidence type="ECO:0000313" key="3">
    <source>
        <dbReference type="Proteomes" id="UP000234881"/>
    </source>
</evidence>
<evidence type="ECO:0000256" key="1">
    <source>
        <dbReference type="SAM" id="SignalP"/>
    </source>
</evidence>
<sequence>MSRLAPSFSLTLFLFAGVIGSPALAQSTNAVAKAFAGQWVSYDHKFSAQASCNLDFSASKQGDLYPIKQSNCIGEMATISGWKIQNNQLLFIGTNKAPIAVVGGNQERLSGTMVTSKRPVIFEKLALAQKIVKARKAIGCSYVGYSKTCASPRQFSPPNIAEGTTAPLKILVNLNTRSEPRNNAKVVSVLKPNTCVSATVCTVASDGLWCKIKTGQTEGWIKKQAVRQKKWPILTFENGC</sequence>
<keyword evidence="1" id="KW-0732">Signal</keyword>
<feature type="signal peptide" evidence="1">
    <location>
        <begin position="1"/>
        <end position="25"/>
    </location>
</feature>
<dbReference type="Proteomes" id="UP000234881">
    <property type="component" value="Unassembled WGS sequence"/>
</dbReference>
<dbReference type="Gene3D" id="2.30.30.40">
    <property type="entry name" value="SH3 Domains"/>
    <property type="match status" value="1"/>
</dbReference>
<dbReference type="InterPro" id="IPR010466">
    <property type="entry name" value="DUF1058"/>
</dbReference>
<comment type="caution">
    <text evidence="2">The sequence shown here is derived from an EMBL/GenBank/DDBJ whole genome shotgun (WGS) entry which is preliminary data.</text>
</comment>
<evidence type="ECO:0008006" key="4">
    <source>
        <dbReference type="Google" id="ProtNLM"/>
    </source>
</evidence>